<dbReference type="FunFam" id="2.30.22.10:FF:000001">
    <property type="entry name" value="Protein GrpE"/>
    <property type="match status" value="1"/>
</dbReference>
<dbReference type="PROSITE" id="PS01071">
    <property type="entry name" value="GRPE"/>
    <property type="match status" value="1"/>
</dbReference>
<dbReference type="GO" id="GO:0051087">
    <property type="term" value="F:protein-folding chaperone binding"/>
    <property type="evidence" value="ECO:0007669"/>
    <property type="project" value="InterPro"/>
</dbReference>
<dbReference type="InterPro" id="IPR013805">
    <property type="entry name" value="GrpE_CC"/>
</dbReference>
<name>A0A9Q8X2L8_9ENTR</name>
<dbReference type="InterPro" id="IPR009012">
    <property type="entry name" value="GrpE_head"/>
</dbReference>
<evidence type="ECO:0000256" key="7">
    <source>
        <dbReference type="ARBA" id="ARBA00053401"/>
    </source>
</evidence>
<evidence type="ECO:0000256" key="3">
    <source>
        <dbReference type="ARBA" id="ARBA00011738"/>
    </source>
</evidence>
<dbReference type="NCBIfam" id="NF010748">
    <property type="entry name" value="PRK14150.1"/>
    <property type="match status" value="1"/>
</dbReference>
<dbReference type="HAMAP" id="MF_01151">
    <property type="entry name" value="GrpE"/>
    <property type="match status" value="1"/>
</dbReference>
<evidence type="ECO:0000256" key="12">
    <source>
        <dbReference type="RuleBase" id="RU004478"/>
    </source>
</evidence>
<dbReference type="InterPro" id="IPR000740">
    <property type="entry name" value="GrpE"/>
</dbReference>
<dbReference type="GO" id="GO:0042803">
    <property type="term" value="F:protein homodimerization activity"/>
    <property type="evidence" value="ECO:0007669"/>
    <property type="project" value="InterPro"/>
</dbReference>
<dbReference type="EMBL" id="CP097753">
    <property type="protein sequence ID" value="URJ28236.1"/>
    <property type="molecule type" value="Genomic_DNA"/>
</dbReference>
<feature type="coiled-coil region" evidence="13">
    <location>
        <begin position="54"/>
        <end position="81"/>
    </location>
</feature>
<dbReference type="PANTHER" id="PTHR21237">
    <property type="entry name" value="GRPE PROTEIN"/>
    <property type="match status" value="1"/>
</dbReference>
<comment type="function">
    <text evidence="7 10 11">Participates actively in the response to hyperosmotic and heat shock by preventing the aggregation of stress-denatured proteins, in association with DnaK and GrpE. It is the nucleotide exchange factor for DnaK and may function as a thermosensor. Unfolded proteins bind initially to DnaJ; upon interaction with the DnaJ-bound protein, DnaK hydrolyzes its bound ATP, resulting in the formation of a stable complex. GrpE releases ADP from DnaK; ATP binding to DnaK triggers the release of the substrate protein, thus completing the reaction cycle. Several rounds of ATP-dependent interactions between DnaJ, DnaK and GrpE are required for fully efficient folding.</text>
</comment>
<dbReference type="CDD" id="cd00446">
    <property type="entry name" value="GrpE"/>
    <property type="match status" value="1"/>
</dbReference>
<keyword evidence="4 10" id="KW-0963">Cytoplasm</keyword>
<dbReference type="PRINTS" id="PR00773">
    <property type="entry name" value="GRPEPROTEIN"/>
</dbReference>
<evidence type="ECO:0000256" key="2">
    <source>
        <dbReference type="ARBA" id="ARBA00009054"/>
    </source>
</evidence>
<evidence type="ECO:0000256" key="10">
    <source>
        <dbReference type="HAMAP-Rule" id="MF_01151"/>
    </source>
</evidence>
<dbReference type="Proteomes" id="UP001056209">
    <property type="component" value="Chromosome"/>
</dbReference>
<dbReference type="GO" id="GO:0005829">
    <property type="term" value="C:cytosol"/>
    <property type="evidence" value="ECO:0007669"/>
    <property type="project" value="TreeGrafter"/>
</dbReference>
<dbReference type="SUPFAM" id="SSF51064">
    <property type="entry name" value="Head domain of nucleotide exchange factor GrpE"/>
    <property type="match status" value="1"/>
</dbReference>
<keyword evidence="13" id="KW-0175">Coiled coil</keyword>
<protein>
    <recommendedName>
        <fullName evidence="8 10">Protein GrpE</fullName>
    </recommendedName>
    <alternativeName>
        <fullName evidence="9 10">HSP-70 cofactor</fullName>
    </alternativeName>
</protein>
<evidence type="ECO:0000313" key="15">
    <source>
        <dbReference type="Proteomes" id="UP001056209"/>
    </source>
</evidence>
<evidence type="ECO:0000256" key="13">
    <source>
        <dbReference type="SAM" id="Coils"/>
    </source>
</evidence>
<dbReference type="AlphaFoldDB" id="A0A9Q8X2L8"/>
<evidence type="ECO:0000256" key="6">
    <source>
        <dbReference type="ARBA" id="ARBA00023186"/>
    </source>
</evidence>
<evidence type="ECO:0000256" key="11">
    <source>
        <dbReference type="RuleBase" id="RU000639"/>
    </source>
</evidence>
<accession>A0A9Q8X2L8</accession>
<dbReference type="RefSeq" id="WP_250248658.1">
    <property type="nucleotide sequence ID" value="NZ_CP097753.1"/>
</dbReference>
<comment type="subunit">
    <text evidence="3 10">Homodimer.</text>
</comment>
<gene>
    <name evidence="10 14" type="primary">grpE</name>
    <name evidence="14" type="ORF">M9393_00450</name>
</gene>
<comment type="subcellular location">
    <subcellularLocation>
        <location evidence="1 10">Cytoplasm</location>
    </subcellularLocation>
</comment>
<dbReference type="Gene3D" id="2.30.22.10">
    <property type="entry name" value="Head domain of nucleotide exchange factor GrpE"/>
    <property type="match status" value="1"/>
</dbReference>
<evidence type="ECO:0000256" key="4">
    <source>
        <dbReference type="ARBA" id="ARBA00022490"/>
    </source>
</evidence>
<reference evidence="14" key="1">
    <citation type="submission" date="2022-05" db="EMBL/GenBank/DDBJ databases">
        <title>Impact of host demography and evolutionary history on endosymbiont molecular evolution: a test in carpenter ants (Genus Camponotus) and their Blochmannia endosymbionts.</title>
        <authorList>
            <person name="Manthey J.D."/>
            <person name="Giron J.C."/>
            <person name="Hruska J.P."/>
        </authorList>
    </citation>
    <scope>NUCLEOTIDE SEQUENCE</scope>
    <source>
        <strain evidence="14">C-039</strain>
    </source>
</reference>
<dbReference type="SUPFAM" id="SSF58014">
    <property type="entry name" value="Coiled-coil domain of nucleotide exchange factor GrpE"/>
    <property type="match status" value="1"/>
</dbReference>
<evidence type="ECO:0000313" key="14">
    <source>
        <dbReference type="EMBL" id="URJ28236.1"/>
    </source>
</evidence>
<sequence length="196" mass="22491">MIDNNIKNNINEHISQDKKIEKEELLESNSTADNIIDPKNDQIVKLKIKLAQLKEHERDTVLRLTAEIENIRRRNAQEIEKIHKFGLERFMFELLPVIDNLERTLNISDHSNASLSAIIEGIELTLKSFLDTVCKLGLKSIHEIHVPFNPEIHQAISMVESEDQNPNQVLTIIQKGYILNGRLIRPAMVTVSRAKC</sequence>
<evidence type="ECO:0000256" key="1">
    <source>
        <dbReference type="ARBA" id="ARBA00004496"/>
    </source>
</evidence>
<dbReference type="GO" id="GO:0000774">
    <property type="term" value="F:adenyl-nucleotide exchange factor activity"/>
    <property type="evidence" value="ECO:0007669"/>
    <property type="project" value="InterPro"/>
</dbReference>
<evidence type="ECO:0000256" key="9">
    <source>
        <dbReference type="ARBA" id="ARBA00076414"/>
    </source>
</evidence>
<dbReference type="PANTHER" id="PTHR21237:SF23">
    <property type="entry name" value="GRPE PROTEIN HOMOLOG, MITOCHONDRIAL"/>
    <property type="match status" value="1"/>
</dbReference>
<dbReference type="Pfam" id="PF01025">
    <property type="entry name" value="GrpE"/>
    <property type="match status" value="1"/>
</dbReference>
<proteinExistence type="inferred from homology"/>
<dbReference type="Gene3D" id="3.90.20.20">
    <property type="match status" value="1"/>
</dbReference>
<dbReference type="GO" id="GO:0051082">
    <property type="term" value="F:unfolded protein binding"/>
    <property type="evidence" value="ECO:0007669"/>
    <property type="project" value="TreeGrafter"/>
</dbReference>
<keyword evidence="5 10" id="KW-0346">Stress response</keyword>
<evidence type="ECO:0000256" key="8">
    <source>
        <dbReference type="ARBA" id="ARBA00072274"/>
    </source>
</evidence>
<dbReference type="GO" id="GO:0006457">
    <property type="term" value="P:protein folding"/>
    <property type="evidence" value="ECO:0007669"/>
    <property type="project" value="InterPro"/>
</dbReference>
<organism evidence="14 15">
    <name type="scientific">Candidatus Blochmannia vicinus</name>
    <name type="common">nom. nud.</name>
    <dbReference type="NCBI Taxonomy" id="251540"/>
    <lineage>
        <taxon>Bacteria</taxon>
        <taxon>Pseudomonadati</taxon>
        <taxon>Pseudomonadota</taxon>
        <taxon>Gammaproteobacteria</taxon>
        <taxon>Enterobacterales</taxon>
        <taxon>Enterobacteriaceae</taxon>
        <taxon>ant endosymbionts</taxon>
        <taxon>Candidatus Blochmanniella</taxon>
    </lineage>
</organism>
<dbReference type="NCBIfam" id="NF010738">
    <property type="entry name" value="PRK14140.1"/>
    <property type="match status" value="1"/>
</dbReference>
<comment type="similarity">
    <text evidence="2 10 12">Belongs to the GrpE family.</text>
</comment>
<evidence type="ECO:0000256" key="5">
    <source>
        <dbReference type="ARBA" id="ARBA00023016"/>
    </source>
</evidence>
<keyword evidence="6 10" id="KW-0143">Chaperone</keyword>